<keyword evidence="2" id="KW-0479">Metal-binding</keyword>
<feature type="region of interest" description="Disordered" evidence="8">
    <location>
        <begin position="1951"/>
        <end position="1986"/>
    </location>
</feature>
<accession>A0A7M7NJW9</accession>
<keyword evidence="3 5" id="KW-0863">Zinc-finger</keyword>
<dbReference type="GO" id="GO:0008270">
    <property type="term" value="F:zinc ion binding"/>
    <property type="evidence" value="ECO:0007669"/>
    <property type="project" value="UniProtKB-KW"/>
</dbReference>
<organism evidence="11 12">
    <name type="scientific">Strongylocentrotus purpuratus</name>
    <name type="common">Purple sea urchin</name>
    <dbReference type="NCBI Taxonomy" id="7668"/>
    <lineage>
        <taxon>Eukaryota</taxon>
        <taxon>Metazoa</taxon>
        <taxon>Echinodermata</taxon>
        <taxon>Eleutherozoa</taxon>
        <taxon>Echinozoa</taxon>
        <taxon>Echinoidea</taxon>
        <taxon>Euechinoidea</taxon>
        <taxon>Echinacea</taxon>
        <taxon>Camarodonta</taxon>
        <taxon>Echinidea</taxon>
        <taxon>Strongylocentrotidae</taxon>
        <taxon>Strongylocentrotus</taxon>
    </lineage>
</organism>
<feature type="compositionally biased region" description="Low complexity" evidence="8">
    <location>
        <begin position="941"/>
        <end position="955"/>
    </location>
</feature>
<feature type="region of interest" description="Disordered" evidence="8">
    <location>
        <begin position="2112"/>
        <end position="2145"/>
    </location>
</feature>
<dbReference type="Pfam" id="PF00638">
    <property type="entry name" value="Ran_BP1"/>
    <property type="match status" value="3"/>
</dbReference>
<dbReference type="PROSITE" id="PS01358">
    <property type="entry name" value="ZF_RANBP2_1"/>
    <property type="match status" value="1"/>
</dbReference>
<dbReference type="FunFam" id="1.25.40.10:FF:000582">
    <property type="entry name" value="E3 SUMO-protein ligase RanBP2"/>
    <property type="match status" value="1"/>
</dbReference>
<dbReference type="Pfam" id="PF00515">
    <property type="entry name" value="TPR_1"/>
    <property type="match status" value="1"/>
</dbReference>
<feature type="compositionally biased region" description="Polar residues" evidence="8">
    <location>
        <begin position="974"/>
        <end position="991"/>
    </location>
</feature>
<evidence type="ECO:0000256" key="7">
    <source>
        <dbReference type="SAM" id="Coils"/>
    </source>
</evidence>
<dbReference type="GeneID" id="593568"/>
<feature type="compositionally biased region" description="Polar residues" evidence="8">
    <location>
        <begin position="1137"/>
        <end position="1148"/>
    </location>
</feature>
<reference evidence="11" key="2">
    <citation type="submission" date="2021-01" db="UniProtKB">
        <authorList>
            <consortium name="EnsemblMetazoa"/>
        </authorList>
    </citation>
    <scope>IDENTIFICATION</scope>
</reference>
<feature type="compositionally biased region" description="Pro residues" evidence="8">
    <location>
        <begin position="956"/>
        <end position="968"/>
    </location>
</feature>
<feature type="region of interest" description="Disordered" evidence="8">
    <location>
        <begin position="1767"/>
        <end position="1796"/>
    </location>
</feature>
<evidence type="ECO:0000259" key="9">
    <source>
        <dbReference type="PROSITE" id="PS50196"/>
    </source>
</evidence>
<dbReference type="SMART" id="SM00028">
    <property type="entry name" value="TPR"/>
    <property type="match status" value="1"/>
</dbReference>
<feature type="region of interest" description="Disordered" evidence="8">
    <location>
        <begin position="912"/>
        <end position="996"/>
    </location>
</feature>
<keyword evidence="6" id="KW-0802">TPR repeat</keyword>
<dbReference type="CDD" id="cd13176">
    <property type="entry name" value="RanBD_RanBP2-like"/>
    <property type="match status" value="3"/>
</dbReference>
<dbReference type="SUPFAM" id="SSF48452">
    <property type="entry name" value="TPR-like"/>
    <property type="match status" value="1"/>
</dbReference>
<evidence type="ECO:0000256" key="3">
    <source>
        <dbReference type="ARBA" id="ARBA00022771"/>
    </source>
</evidence>
<feature type="compositionally biased region" description="Acidic residues" evidence="8">
    <location>
        <begin position="1770"/>
        <end position="1780"/>
    </location>
</feature>
<feature type="domain" description="RanBD1" evidence="9">
    <location>
        <begin position="2356"/>
        <end position="2492"/>
    </location>
</feature>
<dbReference type="InterPro" id="IPR019734">
    <property type="entry name" value="TPR_rpt"/>
</dbReference>
<feature type="compositionally biased region" description="Basic and acidic residues" evidence="8">
    <location>
        <begin position="1963"/>
        <end position="1977"/>
    </location>
</feature>
<feature type="compositionally biased region" description="Low complexity" evidence="8">
    <location>
        <begin position="1290"/>
        <end position="1302"/>
    </location>
</feature>
<evidence type="ECO:0008006" key="13">
    <source>
        <dbReference type="Google" id="ProtNLM"/>
    </source>
</evidence>
<feature type="region of interest" description="Disordered" evidence="8">
    <location>
        <begin position="2286"/>
        <end position="2313"/>
    </location>
</feature>
<dbReference type="InterPro" id="IPR036443">
    <property type="entry name" value="Znf_RanBP2_sf"/>
</dbReference>
<dbReference type="EnsemblMetazoa" id="XM_030981881">
    <property type="protein sequence ID" value="XP_030837741"/>
    <property type="gene ID" value="LOC593568"/>
</dbReference>
<feature type="compositionally biased region" description="Low complexity" evidence="8">
    <location>
        <begin position="1196"/>
        <end position="1222"/>
    </location>
</feature>
<dbReference type="InterPro" id="IPR011990">
    <property type="entry name" value="TPR-like_helical_dom_sf"/>
</dbReference>
<feature type="region of interest" description="Disordered" evidence="8">
    <location>
        <begin position="1917"/>
        <end position="1937"/>
    </location>
</feature>
<dbReference type="PROSITE" id="PS50005">
    <property type="entry name" value="TPR"/>
    <property type="match status" value="1"/>
</dbReference>
<evidence type="ECO:0000256" key="2">
    <source>
        <dbReference type="ARBA" id="ARBA00022723"/>
    </source>
</evidence>
<evidence type="ECO:0000256" key="6">
    <source>
        <dbReference type="PROSITE-ProRule" id="PRU00339"/>
    </source>
</evidence>
<dbReference type="PANTHER" id="PTHR23138:SF87">
    <property type="entry name" value="E3 SUMO-PROTEIN LIGASE RANBP2"/>
    <property type="match status" value="1"/>
</dbReference>
<evidence type="ECO:0000256" key="8">
    <source>
        <dbReference type="SAM" id="MobiDB-lite"/>
    </source>
</evidence>
<feature type="region of interest" description="Disordered" evidence="8">
    <location>
        <begin position="2487"/>
        <end position="2528"/>
    </location>
</feature>
<feature type="region of interest" description="Disordered" evidence="8">
    <location>
        <begin position="1391"/>
        <end position="1471"/>
    </location>
</feature>
<keyword evidence="12" id="KW-1185">Reference proteome</keyword>
<dbReference type="Gene3D" id="1.25.40.10">
    <property type="entry name" value="Tetratricopeptide repeat domain"/>
    <property type="match status" value="1"/>
</dbReference>
<evidence type="ECO:0000313" key="12">
    <source>
        <dbReference type="Proteomes" id="UP000007110"/>
    </source>
</evidence>
<protein>
    <recommendedName>
        <fullName evidence="13">E3 SUMO-protein ligase RanBP2</fullName>
    </recommendedName>
</protein>
<dbReference type="SMART" id="SM00547">
    <property type="entry name" value="ZnF_RBZ"/>
    <property type="match status" value="1"/>
</dbReference>
<feature type="coiled-coil region" evidence="7">
    <location>
        <begin position="873"/>
        <end position="907"/>
    </location>
</feature>
<feature type="compositionally biased region" description="Basic and acidic residues" evidence="8">
    <location>
        <begin position="2286"/>
        <end position="2307"/>
    </location>
</feature>
<dbReference type="PROSITE" id="PS50196">
    <property type="entry name" value="RANBD1"/>
    <property type="match status" value="3"/>
</dbReference>
<dbReference type="Gene3D" id="2.30.29.30">
    <property type="entry name" value="Pleckstrin-homology domain (PH domain)/Phosphotyrosine-binding domain (PTB)"/>
    <property type="match status" value="3"/>
</dbReference>
<keyword evidence="4" id="KW-0862">Zinc</keyword>
<dbReference type="PANTHER" id="PTHR23138">
    <property type="entry name" value="RAN BINDING PROTEIN"/>
    <property type="match status" value="1"/>
</dbReference>
<dbReference type="InterPro" id="IPR000156">
    <property type="entry name" value="Ran_bind_dom"/>
</dbReference>
<sequence>MSRTYRSKHEADEFAESVKKRAKNPQEVQLKGYHIASLYCEVHEYKSALPYAESYTALKVADPRGWKLLGYVYESLKNPAKAIQCYRRSLELNDYQKELVLKVAELYCEVQFEAEKHRYWVERAEKYFPNHRTIYKIREHILRSSKNLREYEKYLRDKLHSNQNDIYLNIKLIDILLETNQMREGYQHCSTIGDGRCFDSEARWWQKAAVFYKTMINKKSGQPDSVMVQVYSRLLLAVNTLISLGLANSSAPPSHNLSQIQALDKMLLQTGDFMPTVGNALQRPQGDAVVQEVKGQLFFHLATLYLKMAVVGSVSLSDVVEMAAACYLVSLQVAPFSPVTELPLKTERMDGLSRRLKRLGAERLSEVCHMLNGLVKKHDEDWLEACRTRFCTKQGRQRLFEQLYGIQNPDPRQSFLMMDEVFLQTTAVQIPDMVNTVLKYDKASIEGGTTNLQRLVWLGLQWNVRQDDILPDLGSFVEVTFDRLVISARNLDNTSVDNLCILDLEAFLYASIFIARAQLRNLHQQGLAGLNIPVALLVNCYSEEQLDWYMSVYQLYSGKAKPVDLGKFRLTAKKGLEVLRCQKNHGMETQLLVELGRTFYARVEELRKDSRDPNDRRDRREAYQAMSVLYWEAALDHLKMMASNRAVSHPKKPMFSHVHKPFEDGLVAKLLDEGAVVIADSLFEKGQHQVALSNLAKAKTPKALFSKAMMLHVLASMETEGKPLDKITVDTLKKQGDLLDQSKHTLYLSMDSIEMEPRNPLHEEVQTLLEEIEAEQASILEQISALEANNNPDISNLSSIRHSFLHESTRGSSRGRTPSRDYETPFRESMQRDNRTLSQSQYSEPLSPDPSPRRLAAEVRALNLSHSHILDQNQRLMKREDKLMESNAELMKQVLQLTKDLQEIKLQQAKALNQAPAPPAPAAPAPATPANQGVTGTPSTAPQATSSPQLPQQAPQQPPPQQPQPQQPQHPLASRQTASPSMQQQTPNRTLYQPHPAYLPMEGGAYYPPHMVPPSPMGAAGTPQQAWYPSAYGMPSPMHNAAYYTQQQGYAMPTYDRGTMSPGMMASTPRSNGRGPLESLYGMYSSIGASPEEKGTPEQLAALQSLKQQQQQQETSATAAYNQRLIVSGGAGAACIQGTSPHSIQGASPQKPGPDMEEKGMLGRASGTPTSADKPVMFKGGSITSGMPSKSHGVVPPAMFSPGSPSPSAAARPTPAAPAQVPNRGFISTPERGIENVTPPVVATPGLSHFAGTPTKPLGTAEPSKASLQPLGMANQNMPDRQRLTMMAAAAATGGGSPSPASLHTSAPPQPKTQFTGFTPSPASAASKPSPAFGSFSFSPSTVKPAPSIAQPATTSSSASPFTGFSFGMSTTSAPSTSTLSTAGVFKPAGPSKATLQPAAAAGGSPVVFGKPNPSQETARSASPVYPGFFSSPKADQTVPSSRKPGQSPLAKEAASPKVADTPKSVSFKSEGEDDDVIFVSMTQPTPGQRARAEKLKLPGGFYLYENAPPCKGCIGCIEDLDLDSLFQKGPAVRPKESTSSAFGATGGSLPISSPGGSMFGGGDVEGGMSFATLAAHQTDGFEQPFGKKASDKPFAFAHTGAPVFGGGGVSHGNDDNDDSNGGGEEYDPHYEPIVSLPDIGSISTGEEDEAEMFRHRAKLYRYDRDNKAWKERGVGDIKVLRNPKTGNARILMRRDQILKLCANHWITADMVLKPMMASETAWIWFAVDFSEEEAKTEQLAVKFKHVEDAKRFKECFLEAQELLGVKEEKEEEEEEEEEEVVSKTTESRSLRASEANPQLTSLLMGNNQLSMGKGSSASLAAKFANKPGSWDCDACYCNNAAESSACVACTAPKPGTDPKPSTGAVGGAFASPAGLTFGAKPSGASTGFGFGSPPTTGSTTGSGVAFKTPAGFSLSGSSSASKGATPDSTTTDGAAPSSVAFKVPAGFSLSSKSAPSTGSVFGEKKDDTQKPKENDGATKTPSTGFAFCAADNNEAAPSTSAGATTPGGTLVTDKFTFGKHMPQFSFGSKDKSKPDAGFAFGKPDAPDAGETKEGYPFSSALKSLSSDADADASSSASSSTPSKPALSFTDIAKSQGSSFTFRMDLNAVTAKSPIKSPGGAKSPGVGRSPKTSFSRGGRTLSGGSVDEVEQVEDIYFEPIFQMPDDYEVKTGEEGEEVKFSHRAKLYRYDGEAKAWKERGVGDIKVLYNAQDHAYRIVMRREQVFKVCANHFITSHIELCPNSGSDRSWVWSAMDASEGTVQNEQLAVRFKTADTAKEFKEAVDKAKEDLEKGGGKETKTDGADSKSAEPVVRSCDPNLSSVLAEAIKASSEPNAATSTIQSIGGEVNPEEERDIHFQPIVKLPDNVDIVTGEEHEVAAFVGRGKLYRFDGGVRQWKERGVGDMKIMKEEETDVYRIVMRRDQIHKVCANHYITSSMALHPMAGSDRAWVWHAMDAADGEPTSEQLAIKFKDPSIAASFKEMFEEAQTKIGLQEAAGDDDGQTGSQEEGGATASSSSTSHAGDGNKGD</sequence>
<feature type="compositionally biased region" description="Polar residues" evidence="8">
    <location>
        <begin position="931"/>
        <end position="940"/>
    </location>
</feature>
<feature type="compositionally biased region" description="Low complexity" evidence="8">
    <location>
        <begin position="2508"/>
        <end position="2519"/>
    </location>
</feature>
<proteinExistence type="predicted"/>
<keyword evidence="7" id="KW-0175">Coiled coil</keyword>
<feature type="compositionally biased region" description="Polar residues" evidence="8">
    <location>
        <begin position="1434"/>
        <end position="1445"/>
    </location>
</feature>
<feature type="domain" description="RanBD1" evidence="9">
    <location>
        <begin position="1630"/>
        <end position="1766"/>
    </location>
</feature>
<dbReference type="FunFam" id="2.30.29.30:FF:000018">
    <property type="entry name" value="E3 SUMO-protein ligase RanBP2"/>
    <property type="match status" value="3"/>
</dbReference>
<dbReference type="PROSITE" id="PS50199">
    <property type="entry name" value="ZF_RANBP2_2"/>
    <property type="match status" value="1"/>
</dbReference>
<feature type="compositionally biased region" description="Low complexity" evidence="8">
    <location>
        <begin position="1318"/>
        <end position="1377"/>
    </location>
</feature>
<dbReference type="SMART" id="SM00160">
    <property type="entry name" value="RanBD"/>
    <property type="match status" value="3"/>
</dbReference>
<feature type="coiled-coil region" evidence="7">
    <location>
        <begin position="762"/>
        <end position="789"/>
    </location>
</feature>
<dbReference type="Pfam" id="PF00641">
    <property type="entry name" value="Zn_ribbon_RanBP"/>
    <property type="match status" value="1"/>
</dbReference>
<feature type="region of interest" description="Disordered" evidence="8">
    <location>
        <begin position="1290"/>
        <end position="1377"/>
    </location>
</feature>
<evidence type="ECO:0000256" key="4">
    <source>
        <dbReference type="ARBA" id="ARBA00022833"/>
    </source>
</evidence>
<evidence type="ECO:0000259" key="10">
    <source>
        <dbReference type="PROSITE" id="PS50199"/>
    </source>
</evidence>
<feature type="compositionally biased region" description="Polar residues" evidence="8">
    <location>
        <begin position="1303"/>
        <end position="1317"/>
    </location>
</feature>
<feature type="compositionally biased region" description="Basic and acidic residues" evidence="8">
    <location>
        <begin position="818"/>
        <end position="835"/>
    </location>
</feature>
<dbReference type="Gene3D" id="4.10.1060.10">
    <property type="entry name" value="Zinc finger, RanBP2-type"/>
    <property type="match status" value="1"/>
</dbReference>
<feature type="repeat" description="TPR" evidence="6">
    <location>
        <begin position="63"/>
        <end position="96"/>
    </location>
</feature>
<evidence type="ECO:0000256" key="5">
    <source>
        <dbReference type="PROSITE-ProRule" id="PRU00322"/>
    </source>
</evidence>
<feature type="compositionally biased region" description="Polar residues" evidence="8">
    <location>
        <begin position="1951"/>
        <end position="1960"/>
    </location>
</feature>
<dbReference type="Proteomes" id="UP000007110">
    <property type="component" value="Unassembled WGS sequence"/>
</dbReference>
<dbReference type="SUPFAM" id="SSF90209">
    <property type="entry name" value="Ran binding protein zinc finger-like"/>
    <property type="match status" value="1"/>
</dbReference>
<feature type="region of interest" description="Disordered" evidence="8">
    <location>
        <begin position="2027"/>
        <end position="2057"/>
    </location>
</feature>
<keyword evidence="1" id="KW-0597">Phosphoprotein</keyword>
<dbReference type="RefSeq" id="XP_030837741.1">
    <property type="nucleotide sequence ID" value="XM_030981881.1"/>
</dbReference>
<feature type="compositionally biased region" description="Pro residues" evidence="8">
    <location>
        <begin position="916"/>
        <end position="927"/>
    </location>
</feature>
<dbReference type="SUPFAM" id="SSF50729">
    <property type="entry name" value="PH domain-like"/>
    <property type="match status" value="3"/>
</dbReference>
<dbReference type="InterPro" id="IPR045255">
    <property type="entry name" value="RanBP1-like"/>
</dbReference>
<evidence type="ECO:0000256" key="1">
    <source>
        <dbReference type="ARBA" id="ARBA00022553"/>
    </source>
</evidence>
<dbReference type="FunFam" id="4.10.1060.10:FF:000033">
    <property type="entry name" value="Uncharacterized protein"/>
    <property type="match status" value="1"/>
</dbReference>
<feature type="domain" description="RanBD1" evidence="9">
    <location>
        <begin position="2156"/>
        <end position="2292"/>
    </location>
</feature>
<evidence type="ECO:0000313" key="11">
    <source>
        <dbReference type="EnsemblMetazoa" id="XP_030837741"/>
    </source>
</evidence>
<dbReference type="InterPro" id="IPR001876">
    <property type="entry name" value="Znf_RanBP2"/>
</dbReference>
<feature type="region of interest" description="Disordered" evidence="8">
    <location>
        <begin position="1137"/>
        <end position="1275"/>
    </location>
</feature>
<feature type="domain" description="RanBP2-type" evidence="10">
    <location>
        <begin position="1827"/>
        <end position="1856"/>
    </location>
</feature>
<dbReference type="InterPro" id="IPR011993">
    <property type="entry name" value="PH-like_dom_sf"/>
</dbReference>
<reference evidence="12" key="1">
    <citation type="submission" date="2015-02" db="EMBL/GenBank/DDBJ databases">
        <title>Genome sequencing for Strongylocentrotus purpuratus.</title>
        <authorList>
            <person name="Murali S."/>
            <person name="Liu Y."/>
            <person name="Vee V."/>
            <person name="English A."/>
            <person name="Wang M."/>
            <person name="Skinner E."/>
            <person name="Han Y."/>
            <person name="Muzny D.M."/>
            <person name="Worley K.C."/>
            <person name="Gibbs R.A."/>
        </authorList>
    </citation>
    <scope>NUCLEOTIDE SEQUENCE</scope>
</reference>
<name>A0A7M7NJW9_STRPU</name>
<feature type="region of interest" description="Disordered" evidence="8">
    <location>
        <begin position="806"/>
        <end position="852"/>
    </location>
</feature>
<feature type="region of interest" description="Disordered" evidence="8">
    <location>
        <begin position="1606"/>
        <end position="1626"/>
    </location>
</feature>